<name>A0A4R9BY26_9MICO</name>
<accession>A0A4R9BY26</accession>
<keyword evidence="2" id="KW-1185">Reference proteome</keyword>
<dbReference type="RefSeq" id="WP_134639689.1">
    <property type="nucleotide sequence ID" value="NZ_SOHM01000008.1"/>
</dbReference>
<dbReference type="EMBL" id="SOHM01000008">
    <property type="protein sequence ID" value="TFD93349.1"/>
    <property type="molecule type" value="Genomic_DNA"/>
</dbReference>
<organism evidence="1 2">
    <name type="scientific">Cryobacterium lactosi</name>
    <dbReference type="NCBI Taxonomy" id="1259202"/>
    <lineage>
        <taxon>Bacteria</taxon>
        <taxon>Bacillati</taxon>
        <taxon>Actinomycetota</taxon>
        <taxon>Actinomycetes</taxon>
        <taxon>Micrococcales</taxon>
        <taxon>Microbacteriaceae</taxon>
        <taxon>Cryobacterium</taxon>
    </lineage>
</organism>
<evidence type="ECO:0000313" key="1">
    <source>
        <dbReference type="EMBL" id="TFD93349.1"/>
    </source>
</evidence>
<protein>
    <submittedName>
        <fullName evidence="1">Uncharacterized protein</fullName>
    </submittedName>
</protein>
<reference evidence="1 2" key="1">
    <citation type="submission" date="2019-03" db="EMBL/GenBank/DDBJ databases">
        <title>Genomics of glacier-inhabiting Cryobacterium strains.</title>
        <authorList>
            <person name="Liu Q."/>
            <person name="Xin Y.-H."/>
        </authorList>
    </citation>
    <scope>NUCLEOTIDE SEQUENCE [LARGE SCALE GENOMIC DNA]</scope>
    <source>
        <strain evidence="1 2">Sr59</strain>
    </source>
</reference>
<proteinExistence type="predicted"/>
<sequence length="88" mass="9237">MQAHTLTIGERLFRLRSSCDVAELAATLTAAVRQGGGMVDLPVVGEVSVQVLVSPGVSVVLETHEVDPSAIIDPSVPVPWLAADDLDF</sequence>
<dbReference type="Proteomes" id="UP000298468">
    <property type="component" value="Unassembled WGS sequence"/>
</dbReference>
<evidence type="ECO:0000313" key="2">
    <source>
        <dbReference type="Proteomes" id="UP000298468"/>
    </source>
</evidence>
<comment type="caution">
    <text evidence="1">The sequence shown here is derived from an EMBL/GenBank/DDBJ whole genome shotgun (WGS) entry which is preliminary data.</text>
</comment>
<gene>
    <name evidence="1" type="ORF">E3T61_04425</name>
</gene>
<dbReference type="AlphaFoldDB" id="A0A4R9BY26"/>